<dbReference type="EMBL" id="JACVXD010000093">
    <property type="protein sequence ID" value="MBD0825580.1"/>
    <property type="molecule type" value="Genomic_DNA"/>
</dbReference>
<dbReference type="GO" id="GO:0008658">
    <property type="term" value="F:penicillin binding"/>
    <property type="evidence" value="ECO:0007669"/>
    <property type="project" value="InterPro"/>
</dbReference>
<sequence length="82" mass="9423">MRVSNVTVRRRLIFVLVFGIAFFFVIYVRLGYVQFVLGDMLTDQALDSWSRDIPFEPKRGKILDRNDVVLATNISAPTVFVV</sequence>
<dbReference type="PANTHER" id="PTHR30627:SF1">
    <property type="entry name" value="PEPTIDOGLYCAN D,D-TRANSPEPTIDASE FTSI"/>
    <property type="match status" value="1"/>
</dbReference>
<accession>A0A8J6U6E9</accession>
<dbReference type="Gene3D" id="3.90.1310.10">
    <property type="entry name" value="Penicillin-binding protein 2a (Domain 2)"/>
    <property type="match status" value="1"/>
</dbReference>
<evidence type="ECO:0000313" key="5">
    <source>
        <dbReference type="Proteomes" id="UP000621516"/>
    </source>
</evidence>
<keyword evidence="2 3" id="KW-0472">Membrane</keyword>
<dbReference type="Proteomes" id="UP000621516">
    <property type="component" value="Unassembled WGS sequence"/>
</dbReference>
<feature type="transmembrane region" description="Helical" evidence="3">
    <location>
        <begin position="12"/>
        <end position="32"/>
    </location>
</feature>
<feature type="non-terminal residue" evidence="4">
    <location>
        <position position="82"/>
    </location>
</feature>
<evidence type="ECO:0000313" key="4">
    <source>
        <dbReference type="EMBL" id="MBD0825580.1"/>
    </source>
</evidence>
<evidence type="ECO:0000256" key="1">
    <source>
        <dbReference type="ARBA" id="ARBA00004370"/>
    </source>
</evidence>
<evidence type="ECO:0000256" key="3">
    <source>
        <dbReference type="SAM" id="Phobius"/>
    </source>
</evidence>
<keyword evidence="5" id="KW-1185">Reference proteome</keyword>
<name>A0A8J6U6E9_9FLAO</name>
<dbReference type="GO" id="GO:0071555">
    <property type="term" value="P:cell wall organization"/>
    <property type="evidence" value="ECO:0007669"/>
    <property type="project" value="TreeGrafter"/>
</dbReference>
<dbReference type="PANTHER" id="PTHR30627">
    <property type="entry name" value="PEPTIDOGLYCAN D,D-TRANSPEPTIDASE"/>
    <property type="match status" value="1"/>
</dbReference>
<evidence type="ECO:0000256" key="2">
    <source>
        <dbReference type="ARBA" id="ARBA00023136"/>
    </source>
</evidence>
<proteinExistence type="predicted"/>
<keyword evidence="3" id="KW-0812">Transmembrane</keyword>
<dbReference type="SUPFAM" id="SSF56519">
    <property type="entry name" value="Penicillin binding protein dimerisation domain"/>
    <property type="match status" value="1"/>
</dbReference>
<protein>
    <submittedName>
        <fullName evidence="4">Stage V sporulation protein D</fullName>
    </submittedName>
</protein>
<reference evidence="4 5" key="1">
    <citation type="journal article" date="2018" name="J. Microbiol.">
        <title>Aestuariibaculum marinum sp. nov., a marine bacterium isolated from seawater in South Korea.</title>
        <authorList>
            <person name="Choi J."/>
            <person name="Lee D."/>
            <person name="Jang J.H."/>
            <person name="Cha S."/>
            <person name="Seo T."/>
        </authorList>
    </citation>
    <scope>NUCLEOTIDE SEQUENCE [LARGE SCALE GENOMIC DNA]</scope>
    <source>
        <strain evidence="4 5">IP7</strain>
    </source>
</reference>
<dbReference type="InterPro" id="IPR050515">
    <property type="entry name" value="Beta-lactam/transpept"/>
</dbReference>
<dbReference type="GO" id="GO:0005886">
    <property type="term" value="C:plasma membrane"/>
    <property type="evidence" value="ECO:0007669"/>
    <property type="project" value="TreeGrafter"/>
</dbReference>
<comment type="subcellular location">
    <subcellularLocation>
        <location evidence="1">Membrane</location>
    </subcellularLocation>
</comment>
<organism evidence="4 5">
    <name type="scientific">Aestuariibaculum marinum</name>
    <dbReference type="NCBI Taxonomy" id="2683592"/>
    <lineage>
        <taxon>Bacteria</taxon>
        <taxon>Pseudomonadati</taxon>
        <taxon>Bacteroidota</taxon>
        <taxon>Flavobacteriia</taxon>
        <taxon>Flavobacteriales</taxon>
        <taxon>Flavobacteriaceae</taxon>
    </lineage>
</organism>
<comment type="caution">
    <text evidence="4">The sequence shown here is derived from an EMBL/GenBank/DDBJ whole genome shotgun (WGS) entry which is preliminary data.</text>
</comment>
<dbReference type="AlphaFoldDB" id="A0A8J6U6E9"/>
<dbReference type="InterPro" id="IPR036138">
    <property type="entry name" value="PBP_dimer_sf"/>
</dbReference>
<keyword evidence="3" id="KW-1133">Transmembrane helix</keyword>
<gene>
    <name evidence="4" type="ORF">ICJ85_16355</name>
</gene>